<dbReference type="SUPFAM" id="SSF46626">
    <property type="entry name" value="Cytochrome c"/>
    <property type="match status" value="1"/>
</dbReference>
<dbReference type="SUPFAM" id="SSF63829">
    <property type="entry name" value="Calcium-dependent phosphotriesterase"/>
    <property type="match status" value="1"/>
</dbReference>
<dbReference type="GO" id="GO:0009055">
    <property type="term" value="F:electron transfer activity"/>
    <property type="evidence" value="ECO:0007669"/>
    <property type="project" value="InterPro"/>
</dbReference>
<dbReference type="InterPro" id="IPR051344">
    <property type="entry name" value="Vgb"/>
</dbReference>
<dbReference type="InterPro" id="IPR036909">
    <property type="entry name" value="Cyt_c-like_dom_sf"/>
</dbReference>
<organism evidence="1">
    <name type="scientific">Halomonas sp. RT37</name>
    <dbReference type="NCBI Taxonomy" id="2950872"/>
    <lineage>
        <taxon>Bacteria</taxon>
        <taxon>Pseudomonadati</taxon>
        <taxon>Pseudomonadota</taxon>
        <taxon>Gammaproteobacteria</taxon>
        <taxon>Oceanospirillales</taxon>
        <taxon>Halomonadaceae</taxon>
        <taxon>Halomonas</taxon>
    </lineage>
</organism>
<dbReference type="AlphaFoldDB" id="A0AAU7KCX5"/>
<reference evidence="1" key="1">
    <citation type="submission" date="2022-06" db="EMBL/GenBank/DDBJ databases">
        <title>A novel DMS-producing enzyme.</title>
        <authorList>
            <person name="Zhang Y."/>
        </authorList>
    </citation>
    <scope>NUCLEOTIDE SEQUENCE</scope>
    <source>
        <strain evidence="1">RT37</strain>
    </source>
</reference>
<accession>A0AAU7KCX5</accession>
<dbReference type="Pfam" id="PF24684">
    <property type="entry name" value="Vgb_lyase"/>
    <property type="match status" value="1"/>
</dbReference>
<dbReference type="Gene3D" id="1.10.760.10">
    <property type="entry name" value="Cytochrome c-like domain"/>
    <property type="match status" value="1"/>
</dbReference>
<dbReference type="Gene3D" id="2.130.10.10">
    <property type="entry name" value="YVTN repeat-like/Quinoprotein amine dehydrogenase"/>
    <property type="match status" value="2"/>
</dbReference>
<gene>
    <name evidence="1" type="ORF">NFG58_11955</name>
</gene>
<evidence type="ECO:0000313" key="1">
    <source>
        <dbReference type="EMBL" id="XBO69345.1"/>
    </source>
</evidence>
<dbReference type="GO" id="GO:0020037">
    <property type="term" value="F:heme binding"/>
    <property type="evidence" value="ECO:0007669"/>
    <property type="project" value="InterPro"/>
</dbReference>
<evidence type="ECO:0008006" key="2">
    <source>
        <dbReference type="Google" id="ProtNLM"/>
    </source>
</evidence>
<dbReference type="PANTHER" id="PTHR40274:SF3">
    <property type="entry name" value="VIRGINIAMYCIN B LYASE"/>
    <property type="match status" value="1"/>
</dbReference>
<dbReference type="InterPro" id="IPR015943">
    <property type="entry name" value="WD40/YVTN_repeat-like_dom_sf"/>
</dbReference>
<proteinExistence type="predicted"/>
<name>A0AAU7KCX5_9GAMM</name>
<protein>
    <recommendedName>
        <fullName evidence="2">Cytochrome C</fullName>
    </recommendedName>
</protein>
<sequence>MTRQTGVQGLCLSIWLLAGSSVALGAGLPSGEGREAVEVQCSACHPVSRISQSLGYSREGWLELMGTMVDLSSDPARRGAIADYLAEHFPPNERRAPTLLEGDTDISFHEWVVPTLGQRSRDPAEAPDGGIWWAGQWGNLVGRIDPMSGEMREYPLPPGSMPHSVTLDRDGGVWFTGNKNGTLGRLDPASGDIEVVDMPDPSVRDPHTAVFDDDGLLWFTAQHANRVGRLDPQTGEVELVAMPTTGARPYGIKIDAEGTPWVACNGSNCLVRVDPDTMALTEIELPHQATTVRRLDIADDGMIWYVNSGRGRLGRYDPHSGEVQEWPSPSGEKSHPYAIAVLDGVVWYNESGMRPDALVRFDSVTETFQSWAIPSGGIYAGIVRHMRPTRNGELLIHQSATNRIIRVEINR</sequence>
<dbReference type="PANTHER" id="PTHR40274">
    <property type="entry name" value="VIRGINIAMYCIN B LYASE"/>
    <property type="match status" value="1"/>
</dbReference>
<dbReference type="EMBL" id="CP098827">
    <property type="protein sequence ID" value="XBO69345.1"/>
    <property type="molecule type" value="Genomic_DNA"/>
</dbReference>
<dbReference type="RefSeq" id="WP_348826570.1">
    <property type="nucleotide sequence ID" value="NZ_CP098827.1"/>
</dbReference>